<evidence type="ECO:0000313" key="5">
    <source>
        <dbReference type="EMBL" id="SMN20856.1"/>
    </source>
</evidence>
<proteinExistence type="predicted"/>
<dbReference type="AlphaFoldDB" id="A0A1X7R6H8"/>
<dbReference type="Pfam" id="PF07653">
    <property type="entry name" value="SH3_2"/>
    <property type="match status" value="1"/>
</dbReference>
<sequence>MVSIFSTINETVYGQQQQQQRQRGGRKSSVVSISQPIKKKTCIDESHFINNYSPANGQLKFYIAQKSYKSQSPKHLTLKRGTLVQLVSMENDGLCLVRLIREVGAGLVPFESLEEYSILNGSLPEVHRPIYKPNQLMELTPPTSPSTLKSYVCSPASVSRGSSLSVSSSLASVPKEMEKECTKTISSCEIVSIFMKEGRVLYKIIIKSSSNEVKKEDRYYHDFYTLHASLIQGNSKNPKVELPCLPPPVSFKNNEVDKDIITDRISLFNNYMFELEKAVSSSIETSSLQEIIQKWFMGDEDKTVIKVKVLFRRDYYVMKCSYGEISSYGKLQTYLKGKIESSKENTSIVNDLHIKTKLDGWYIVNLSDDEIYKEVLPKVKETKKLVLEVILQ</sequence>
<dbReference type="SUPFAM" id="SSF64268">
    <property type="entry name" value="PX domain"/>
    <property type="match status" value="1"/>
</dbReference>
<evidence type="ECO:0000259" key="3">
    <source>
        <dbReference type="PROSITE" id="PS50002"/>
    </source>
</evidence>
<dbReference type="Gene3D" id="2.30.30.40">
    <property type="entry name" value="SH3 Domains"/>
    <property type="match status" value="1"/>
</dbReference>
<evidence type="ECO:0000256" key="2">
    <source>
        <dbReference type="PROSITE-ProRule" id="PRU00192"/>
    </source>
</evidence>
<evidence type="ECO:0008006" key="7">
    <source>
        <dbReference type="Google" id="ProtNLM"/>
    </source>
</evidence>
<dbReference type="Gene3D" id="3.30.1520.10">
    <property type="entry name" value="Phox-like domain"/>
    <property type="match status" value="1"/>
</dbReference>
<dbReference type="PROSITE" id="PS50002">
    <property type="entry name" value="SH3"/>
    <property type="match status" value="1"/>
</dbReference>
<dbReference type="GO" id="GO:0035091">
    <property type="term" value="F:phosphatidylinositol binding"/>
    <property type="evidence" value="ECO:0007669"/>
    <property type="project" value="InterPro"/>
</dbReference>
<dbReference type="SUPFAM" id="SSF50044">
    <property type="entry name" value="SH3-domain"/>
    <property type="match status" value="1"/>
</dbReference>
<reference evidence="5 6" key="1">
    <citation type="submission" date="2017-04" db="EMBL/GenBank/DDBJ databases">
        <authorList>
            <person name="Afonso C.L."/>
            <person name="Miller P.J."/>
            <person name="Scott M.A."/>
            <person name="Spackman E."/>
            <person name="Goraichik I."/>
            <person name="Dimitrov K.M."/>
            <person name="Suarez D.L."/>
            <person name="Swayne D.E."/>
        </authorList>
    </citation>
    <scope>NUCLEOTIDE SEQUENCE [LARGE SCALE GENOMIC DNA]</scope>
</reference>
<evidence type="ECO:0000256" key="1">
    <source>
        <dbReference type="ARBA" id="ARBA00022443"/>
    </source>
</evidence>
<dbReference type="Proteomes" id="UP000196158">
    <property type="component" value="Unassembled WGS sequence"/>
</dbReference>
<accession>A0A1X7R6H8</accession>
<dbReference type="OrthoDB" id="4064232at2759"/>
<feature type="domain" description="PX" evidence="4">
    <location>
        <begin position="180"/>
        <end position="303"/>
    </location>
</feature>
<dbReference type="InterPro" id="IPR036871">
    <property type="entry name" value="PX_dom_sf"/>
</dbReference>
<protein>
    <recommendedName>
        <fullName evidence="7">PX domain-containing protein</fullName>
    </recommendedName>
</protein>
<dbReference type="InterPro" id="IPR036028">
    <property type="entry name" value="SH3-like_dom_sf"/>
</dbReference>
<dbReference type="SMART" id="SM00326">
    <property type="entry name" value="SH3"/>
    <property type="match status" value="1"/>
</dbReference>
<gene>
    <name evidence="5" type="ORF">KASA_0M02805G</name>
</gene>
<organism evidence="5 6">
    <name type="scientific">Maudiozyma saulgeensis</name>
    <dbReference type="NCBI Taxonomy" id="1789683"/>
    <lineage>
        <taxon>Eukaryota</taxon>
        <taxon>Fungi</taxon>
        <taxon>Dikarya</taxon>
        <taxon>Ascomycota</taxon>
        <taxon>Saccharomycotina</taxon>
        <taxon>Saccharomycetes</taxon>
        <taxon>Saccharomycetales</taxon>
        <taxon>Saccharomycetaceae</taxon>
        <taxon>Maudiozyma</taxon>
    </lineage>
</organism>
<dbReference type="InterPro" id="IPR001452">
    <property type="entry name" value="SH3_domain"/>
</dbReference>
<evidence type="ECO:0000259" key="4">
    <source>
        <dbReference type="PROSITE" id="PS50195"/>
    </source>
</evidence>
<dbReference type="EMBL" id="FXLY01000006">
    <property type="protein sequence ID" value="SMN20856.1"/>
    <property type="molecule type" value="Genomic_DNA"/>
</dbReference>
<evidence type="ECO:0000313" key="6">
    <source>
        <dbReference type="Proteomes" id="UP000196158"/>
    </source>
</evidence>
<name>A0A1X7R6H8_9SACH</name>
<feature type="domain" description="SH3" evidence="3">
    <location>
        <begin position="57"/>
        <end position="118"/>
    </location>
</feature>
<dbReference type="PROSITE" id="PS50195">
    <property type="entry name" value="PX"/>
    <property type="match status" value="1"/>
</dbReference>
<keyword evidence="1 2" id="KW-0728">SH3 domain</keyword>
<keyword evidence="6" id="KW-1185">Reference proteome</keyword>
<dbReference type="InterPro" id="IPR001683">
    <property type="entry name" value="PX_dom"/>
</dbReference>